<dbReference type="InterPro" id="IPR001810">
    <property type="entry name" value="F-box_dom"/>
</dbReference>
<accession>A0AAW1R203</accession>
<dbReference type="InterPro" id="IPR036047">
    <property type="entry name" value="F-box-like_dom_sf"/>
</dbReference>
<gene>
    <name evidence="2" type="ORF">WJX74_009895</name>
</gene>
<dbReference type="PROSITE" id="PS50181">
    <property type="entry name" value="FBOX"/>
    <property type="match status" value="1"/>
</dbReference>
<evidence type="ECO:0000313" key="2">
    <source>
        <dbReference type="EMBL" id="KAK9827545.1"/>
    </source>
</evidence>
<name>A0AAW1R203_9CHLO</name>
<dbReference type="SMART" id="SM00256">
    <property type="entry name" value="FBOX"/>
    <property type="match status" value="1"/>
</dbReference>
<proteinExistence type="predicted"/>
<dbReference type="EMBL" id="JALJOS010000018">
    <property type="protein sequence ID" value="KAK9827545.1"/>
    <property type="molecule type" value="Genomic_DNA"/>
</dbReference>
<evidence type="ECO:0000259" key="1">
    <source>
        <dbReference type="PROSITE" id="PS50181"/>
    </source>
</evidence>
<dbReference type="SUPFAM" id="SSF81383">
    <property type="entry name" value="F-box domain"/>
    <property type="match status" value="1"/>
</dbReference>
<feature type="domain" description="F-box" evidence="1">
    <location>
        <begin position="1"/>
        <end position="44"/>
    </location>
</feature>
<dbReference type="Gene3D" id="1.20.1280.50">
    <property type="match status" value="1"/>
</dbReference>
<reference evidence="2 3" key="1">
    <citation type="journal article" date="2024" name="Nat. Commun.">
        <title>Phylogenomics reveals the evolutionary origins of lichenization in chlorophyte algae.</title>
        <authorList>
            <person name="Puginier C."/>
            <person name="Libourel C."/>
            <person name="Otte J."/>
            <person name="Skaloud P."/>
            <person name="Haon M."/>
            <person name="Grisel S."/>
            <person name="Petersen M."/>
            <person name="Berrin J.G."/>
            <person name="Delaux P.M."/>
            <person name="Dal Grande F."/>
            <person name="Keller J."/>
        </authorList>
    </citation>
    <scope>NUCLEOTIDE SEQUENCE [LARGE SCALE GENOMIC DNA]</scope>
    <source>
        <strain evidence="2 3">SAG 2145</strain>
    </source>
</reference>
<protein>
    <recommendedName>
        <fullName evidence="1">F-box domain-containing protein</fullName>
    </recommendedName>
</protein>
<sequence length="205" mass="23922">MEHLDGNIMDHILQHLCPQDLLHVERVCRHLRTVGQESTAWRSCYERQYDLVEVNTSSTSRLNSWKQVYKAAYAEEKWKNDWKIKGQIFKLTSDVQVLQQSIQRMSGLISDTRKRLKTNHSELCALQTARSNGRALQCWQPTAVRKFLEGEISSQMHLEDAWQEEDLQQTIKVLKHDLNCASNSLTAKRHRLQEKQARLQAISKP</sequence>
<dbReference type="Proteomes" id="UP001438707">
    <property type="component" value="Unassembled WGS sequence"/>
</dbReference>
<comment type="caution">
    <text evidence="2">The sequence shown here is derived from an EMBL/GenBank/DDBJ whole genome shotgun (WGS) entry which is preliminary data.</text>
</comment>
<dbReference type="Pfam" id="PF12937">
    <property type="entry name" value="F-box-like"/>
    <property type="match status" value="1"/>
</dbReference>
<dbReference type="AlphaFoldDB" id="A0AAW1R203"/>
<keyword evidence="3" id="KW-1185">Reference proteome</keyword>
<evidence type="ECO:0000313" key="3">
    <source>
        <dbReference type="Proteomes" id="UP001438707"/>
    </source>
</evidence>
<organism evidence="2 3">
    <name type="scientific">Apatococcus lobatus</name>
    <dbReference type="NCBI Taxonomy" id="904363"/>
    <lineage>
        <taxon>Eukaryota</taxon>
        <taxon>Viridiplantae</taxon>
        <taxon>Chlorophyta</taxon>
        <taxon>core chlorophytes</taxon>
        <taxon>Trebouxiophyceae</taxon>
        <taxon>Chlorellales</taxon>
        <taxon>Chlorellaceae</taxon>
        <taxon>Apatococcus</taxon>
    </lineage>
</organism>